<dbReference type="GO" id="GO:0009252">
    <property type="term" value="P:peptidoglycan biosynthetic process"/>
    <property type="evidence" value="ECO:0007669"/>
    <property type="project" value="UniProtKB-UniRule"/>
</dbReference>
<dbReference type="GO" id="GO:0008932">
    <property type="term" value="F:lytic endotransglycosylase activity"/>
    <property type="evidence" value="ECO:0007669"/>
    <property type="project" value="UniProtKB-UniRule"/>
</dbReference>
<evidence type="ECO:0000256" key="1">
    <source>
        <dbReference type="ARBA" id="ARBA00022475"/>
    </source>
</evidence>
<dbReference type="PANTHER" id="PTHR30518">
    <property type="entry name" value="ENDOLYTIC MUREIN TRANSGLYCOSYLASE"/>
    <property type="match status" value="1"/>
</dbReference>
<dbReference type="EMBL" id="LBVU01000003">
    <property type="protein sequence ID" value="KKQ92073.1"/>
    <property type="molecule type" value="Genomic_DNA"/>
</dbReference>
<keyword evidence="2 7" id="KW-0812">Transmembrane</keyword>
<keyword evidence="5 7" id="KW-0456">Lyase</keyword>
<comment type="function">
    <text evidence="7">Functions as a peptidoglycan terminase that cleaves nascent peptidoglycan strands endolytically to terminate their elongation.</text>
</comment>
<keyword evidence="6 7" id="KW-0961">Cell wall biogenesis/degradation</keyword>
<keyword evidence="3 7" id="KW-1133">Transmembrane helix</keyword>
<evidence type="ECO:0000256" key="3">
    <source>
        <dbReference type="ARBA" id="ARBA00022989"/>
    </source>
</evidence>
<dbReference type="HAMAP" id="MF_02065">
    <property type="entry name" value="MltG"/>
    <property type="match status" value="1"/>
</dbReference>
<evidence type="ECO:0000313" key="9">
    <source>
        <dbReference type="Proteomes" id="UP000034774"/>
    </source>
</evidence>
<name>A0A0G0LJG4_9BACT</name>
<accession>A0A0G0LJG4</accession>
<comment type="catalytic activity">
    <reaction evidence="7">
        <text>a peptidoglycan chain = a peptidoglycan chain with N-acetyl-1,6-anhydromuramyl-[peptide] at the reducing end + a peptidoglycan chain with N-acetylglucosamine at the non-reducing end.</text>
        <dbReference type="EC" id="4.2.2.29"/>
    </reaction>
</comment>
<dbReference type="CDD" id="cd08010">
    <property type="entry name" value="MltG_like"/>
    <property type="match status" value="1"/>
</dbReference>
<dbReference type="STRING" id="1618572.UT17_C0003G0096"/>
<keyword evidence="4 7" id="KW-0472">Membrane</keyword>
<dbReference type="AlphaFoldDB" id="A0A0G0LJG4"/>
<comment type="caution">
    <text evidence="8">The sequence shown here is derived from an EMBL/GenBank/DDBJ whole genome shotgun (WGS) entry which is preliminary data.</text>
</comment>
<evidence type="ECO:0000256" key="7">
    <source>
        <dbReference type="HAMAP-Rule" id="MF_02065"/>
    </source>
</evidence>
<dbReference type="NCBIfam" id="TIGR00247">
    <property type="entry name" value="endolytic transglycosylase MltG"/>
    <property type="match status" value="1"/>
</dbReference>
<proteinExistence type="inferred from homology"/>
<dbReference type="EC" id="4.2.2.29" evidence="7"/>
<keyword evidence="1 7" id="KW-1003">Cell membrane</keyword>
<feature type="site" description="Important for catalytic activity" evidence="7">
    <location>
        <position position="199"/>
    </location>
</feature>
<gene>
    <name evidence="7" type="primary">mltG</name>
    <name evidence="8" type="ORF">UT17_C0003G0096</name>
</gene>
<dbReference type="GO" id="GO:0071555">
    <property type="term" value="P:cell wall organization"/>
    <property type="evidence" value="ECO:0007669"/>
    <property type="project" value="UniProtKB-KW"/>
</dbReference>
<comment type="similarity">
    <text evidence="7">Belongs to the transglycosylase MltG family.</text>
</comment>
<evidence type="ECO:0000256" key="2">
    <source>
        <dbReference type="ARBA" id="ARBA00022692"/>
    </source>
</evidence>
<dbReference type="GO" id="GO:0005886">
    <property type="term" value="C:plasma membrane"/>
    <property type="evidence" value="ECO:0007669"/>
    <property type="project" value="UniProtKB-UniRule"/>
</dbReference>
<dbReference type="PANTHER" id="PTHR30518:SF2">
    <property type="entry name" value="ENDOLYTIC MUREIN TRANSGLYCOSYLASE"/>
    <property type="match status" value="1"/>
</dbReference>
<evidence type="ECO:0000256" key="5">
    <source>
        <dbReference type="ARBA" id="ARBA00023239"/>
    </source>
</evidence>
<organism evidence="8 9">
    <name type="scientific">Candidatus Woesebacteria bacterium GW2011_GWB1_39_10</name>
    <dbReference type="NCBI Taxonomy" id="1618572"/>
    <lineage>
        <taxon>Bacteria</taxon>
        <taxon>Candidatus Woeseibacteriota</taxon>
    </lineage>
</organism>
<evidence type="ECO:0000256" key="6">
    <source>
        <dbReference type="ARBA" id="ARBA00023316"/>
    </source>
</evidence>
<dbReference type="Pfam" id="PF02618">
    <property type="entry name" value="YceG"/>
    <property type="match status" value="1"/>
</dbReference>
<dbReference type="InterPro" id="IPR003770">
    <property type="entry name" value="MLTG-like"/>
</dbReference>
<protein>
    <recommendedName>
        <fullName evidence="7">Endolytic murein transglycosylase</fullName>
        <ecNumber evidence="7">4.2.2.29</ecNumber>
    </recommendedName>
    <alternativeName>
        <fullName evidence="7">Peptidoglycan lytic transglycosylase</fullName>
    </alternativeName>
    <alternativeName>
        <fullName evidence="7">Peptidoglycan polymerization terminase</fullName>
    </alternativeName>
</protein>
<reference evidence="8 9" key="1">
    <citation type="journal article" date="2015" name="Nature">
        <title>rRNA introns, odd ribosomes, and small enigmatic genomes across a large radiation of phyla.</title>
        <authorList>
            <person name="Brown C.T."/>
            <person name="Hug L.A."/>
            <person name="Thomas B.C."/>
            <person name="Sharon I."/>
            <person name="Castelle C.J."/>
            <person name="Singh A."/>
            <person name="Wilkins M.J."/>
            <person name="Williams K.H."/>
            <person name="Banfield J.F."/>
        </authorList>
    </citation>
    <scope>NUCLEOTIDE SEQUENCE [LARGE SCALE GENOMIC DNA]</scope>
</reference>
<dbReference type="Gene3D" id="3.30.1490.480">
    <property type="entry name" value="Endolytic murein transglycosylase"/>
    <property type="match status" value="1"/>
</dbReference>
<sequence>MKKLFFLPLALILLVSAVIIWFYVSVQPAGTNKTFKNFLIQKGASASQIGTNLQKTGFIKSALAFKIYVRSAGQESRILSGEYRLSNSMSLFQIVSQLTRGPLELWVTIPEGLRREEIAARFTTGLDRDVTFTNEFLQSSKGKEGTLFPDTYLFSKDASASSIVNKMTRTFDSKTSDLVAGADLTFNQRIVLASIIERETKTSAERPIVAGIMLNRIKAGMPLQVDATLQYAVANLKFKINNLKLLDKWWEPLLRDDLSIDSPFNTYKFTGLPPAPIASPGISSLTAAFNPTQTDHWYYIHDTSGVIHYARTLQEHNANVAKYLGK</sequence>
<evidence type="ECO:0000313" key="8">
    <source>
        <dbReference type="EMBL" id="KKQ92073.1"/>
    </source>
</evidence>
<dbReference type="Proteomes" id="UP000034774">
    <property type="component" value="Unassembled WGS sequence"/>
</dbReference>
<evidence type="ECO:0000256" key="4">
    <source>
        <dbReference type="ARBA" id="ARBA00023136"/>
    </source>
</evidence>
<dbReference type="PATRIC" id="fig|1618572.3.peg.525"/>